<dbReference type="InterPro" id="IPR013685">
    <property type="entry name" value="POTRA_FtsQ_type"/>
</dbReference>
<dbReference type="AlphaFoldDB" id="A0A381PBF1"/>
<evidence type="ECO:0000256" key="6">
    <source>
        <dbReference type="ARBA" id="ARBA00022989"/>
    </source>
</evidence>
<evidence type="ECO:0000313" key="10">
    <source>
        <dbReference type="EMBL" id="SUZ63529.1"/>
    </source>
</evidence>
<name>A0A381PBF1_9ZZZZ</name>
<evidence type="ECO:0000256" key="3">
    <source>
        <dbReference type="ARBA" id="ARBA00022519"/>
    </source>
</evidence>
<keyword evidence="7" id="KW-0472">Membrane</keyword>
<dbReference type="InterPro" id="IPR034746">
    <property type="entry name" value="POTRA"/>
</dbReference>
<keyword evidence="4" id="KW-0132">Cell division</keyword>
<dbReference type="PANTHER" id="PTHR35851:SF1">
    <property type="entry name" value="CELL DIVISION PROTEIN FTSQ"/>
    <property type="match status" value="1"/>
</dbReference>
<dbReference type="Pfam" id="PF03799">
    <property type="entry name" value="FtsQ_DivIB_C"/>
    <property type="match status" value="1"/>
</dbReference>
<evidence type="ECO:0000256" key="8">
    <source>
        <dbReference type="ARBA" id="ARBA00023306"/>
    </source>
</evidence>
<evidence type="ECO:0000256" key="7">
    <source>
        <dbReference type="ARBA" id="ARBA00023136"/>
    </source>
</evidence>
<feature type="domain" description="POTRA" evidence="9">
    <location>
        <begin position="23"/>
        <end position="91"/>
    </location>
</feature>
<keyword evidence="8" id="KW-0131">Cell cycle</keyword>
<dbReference type="PANTHER" id="PTHR35851">
    <property type="entry name" value="CELL DIVISION PROTEIN FTSQ"/>
    <property type="match status" value="1"/>
</dbReference>
<sequence length="237" mass="26955">MLLIYASFSWSSYTKLSQLIDIRKNIKISVSGSSIVSDEEFYSQLEILKGIELEEINLREVSLLIESNPYVKAARVSRQYPSTLSIEIVGREPVAMLNIDPILMLDREGIILPDKGKSDDFIIPCLSGFNPAKELYPAGQQTISVKVQETMELITKIVDTYPSLYSNISEVTLNANDEYVIILADYPTKVILGNIDIWSKIEILGKFKNSLKDMRQLSDYKYLDLRYTNQVIAKERV</sequence>
<dbReference type="InterPro" id="IPR005548">
    <property type="entry name" value="Cell_div_FtsQ/DivIB_C"/>
</dbReference>
<protein>
    <recommendedName>
        <fullName evidence="9">POTRA domain-containing protein</fullName>
    </recommendedName>
</protein>
<keyword evidence="5" id="KW-0812">Transmembrane</keyword>
<organism evidence="10">
    <name type="scientific">marine metagenome</name>
    <dbReference type="NCBI Taxonomy" id="408172"/>
    <lineage>
        <taxon>unclassified sequences</taxon>
        <taxon>metagenomes</taxon>
        <taxon>ecological metagenomes</taxon>
    </lineage>
</organism>
<evidence type="ECO:0000256" key="4">
    <source>
        <dbReference type="ARBA" id="ARBA00022618"/>
    </source>
</evidence>
<comment type="subcellular location">
    <subcellularLocation>
        <location evidence="1">Membrane</location>
    </subcellularLocation>
</comment>
<dbReference type="GO" id="GO:0016020">
    <property type="term" value="C:membrane"/>
    <property type="evidence" value="ECO:0007669"/>
    <property type="project" value="UniProtKB-SubCell"/>
</dbReference>
<dbReference type="EMBL" id="UINC01000918">
    <property type="protein sequence ID" value="SUZ63529.1"/>
    <property type="molecule type" value="Genomic_DNA"/>
</dbReference>
<gene>
    <name evidence="10" type="ORF">METZ01_LOCUS16383</name>
</gene>
<dbReference type="Pfam" id="PF08478">
    <property type="entry name" value="POTRA_1"/>
    <property type="match status" value="1"/>
</dbReference>
<evidence type="ECO:0000256" key="5">
    <source>
        <dbReference type="ARBA" id="ARBA00022692"/>
    </source>
</evidence>
<dbReference type="PROSITE" id="PS51779">
    <property type="entry name" value="POTRA"/>
    <property type="match status" value="1"/>
</dbReference>
<dbReference type="InterPro" id="IPR026579">
    <property type="entry name" value="FtsQ"/>
</dbReference>
<evidence type="ECO:0000256" key="2">
    <source>
        <dbReference type="ARBA" id="ARBA00022475"/>
    </source>
</evidence>
<keyword evidence="2" id="KW-1003">Cell membrane</keyword>
<keyword evidence="6" id="KW-1133">Transmembrane helix</keyword>
<keyword evidence="3" id="KW-0997">Cell inner membrane</keyword>
<proteinExistence type="predicted"/>
<evidence type="ECO:0000259" key="9">
    <source>
        <dbReference type="PROSITE" id="PS51779"/>
    </source>
</evidence>
<accession>A0A381PBF1</accession>
<dbReference type="GO" id="GO:0090529">
    <property type="term" value="P:cell septum assembly"/>
    <property type="evidence" value="ECO:0007669"/>
    <property type="project" value="InterPro"/>
</dbReference>
<evidence type="ECO:0000256" key="1">
    <source>
        <dbReference type="ARBA" id="ARBA00004370"/>
    </source>
</evidence>
<reference evidence="10" key="1">
    <citation type="submission" date="2018-05" db="EMBL/GenBank/DDBJ databases">
        <authorList>
            <person name="Lanie J.A."/>
            <person name="Ng W.-L."/>
            <person name="Kazmierczak K.M."/>
            <person name="Andrzejewski T.M."/>
            <person name="Davidsen T.M."/>
            <person name="Wayne K.J."/>
            <person name="Tettelin H."/>
            <person name="Glass J.I."/>
            <person name="Rusch D."/>
            <person name="Podicherti R."/>
            <person name="Tsui H.-C.T."/>
            <person name="Winkler M.E."/>
        </authorList>
    </citation>
    <scope>NUCLEOTIDE SEQUENCE</scope>
</reference>
<dbReference type="Gene3D" id="3.10.20.310">
    <property type="entry name" value="membrane protein fhac"/>
    <property type="match status" value="1"/>
</dbReference>